<dbReference type="SMART" id="SM00419">
    <property type="entry name" value="HTH_CRP"/>
    <property type="match status" value="1"/>
</dbReference>
<proteinExistence type="predicted"/>
<organism evidence="5 6">
    <name type="scientific">Sphingomonas piscis</name>
    <dbReference type="NCBI Taxonomy" id="2714943"/>
    <lineage>
        <taxon>Bacteria</taxon>
        <taxon>Pseudomonadati</taxon>
        <taxon>Pseudomonadota</taxon>
        <taxon>Alphaproteobacteria</taxon>
        <taxon>Sphingomonadales</taxon>
        <taxon>Sphingomonadaceae</taxon>
        <taxon>Sphingomonas</taxon>
    </lineage>
</organism>
<dbReference type="Gene3D" id="1.10.10.10">
    <property type="entry name" value="Winged helix-like DNA-binding domain superfamily/Winged helix DNA-binding domain"/>
    <property type="match status" value="1"/>
</dbReference>
<name>A0A6G7YQX9_9SPHN</name>
<dbReference type="CDD" id="cd00038">
    <property type="entry name" value="CAP_ED"/>
    <property type="match status" value="1"/>
</dbReference>
<dbReference type="InterPro" id="IPR018490">
    <property type="entry name" value="cNMP-bd_dom_sf"/>
</dbReference>
<dbReference type="InterPro" id="IPR000595">
    <property type="entry name" value="cNMP-bd_dom"/>
</dbReference>
<dbReference type="Gene3D" id="2.60.120.10">
    <property type="entry name" value="Jelly Rolls"/>
    <property type="match status" value="1"/>
</dbReference>
<evidence type="ECO:0000256" key="2">
    <source>
        <dbReference type="ARBA" id="ARBA00023125"/>
    </source>
</evidence>
<protein>
    <submittedName>
        <fullName evidence="5">Helix-turn-helix domain-containing protein</fullName>
    </submittedName>
</protein>
<keyword evidence="3" id="KW-0804">Transcription</keyword>
<feature type="domain" description="HTH crp-type" evidence="4">
    <location>
        <begin position="225"/>
        <end position="299"/>
    </location>
</feature>
<dbReference type="EMBL" id="CP049869">
    <property type="protein sequence ID" value="QIK79142.1"/>
    <property type="molecule type" value="Genomic_DNA"/>
</dbReference>
<dbReference type="Proteomes" id="UP000503222">
    <property type="component" value="Chromosome"/>
</dbReference>
<dbReference type="GO" id="GO:0006355">
    <property type="term" value="P:regulation of DNA-templated transcription"/>
    <property type="evidence" value="ECO:0007669"/>
    <property type="project" value="InterPro"/>
</dbReference>
<evidence type="ECO:0000313" key="6">
    <source>
        <dbReference type="Proteomes" id="UP000503222"/>
    </source>
</evidence>
<evidence type="ECO:0000256" key="1">
    <source>
        <dbReference type="ARBA" id="ARBA00023015"/>
    </source>
</evidence>
<evidence type="ECO:0000313" key="5">
    <source>
        <dbReference type="EMBL" id="QIK79142.1"/>
    </source>
</evidence>
<dbReference type="InterPro" id="IPR014710">
    <property type="entry name" value="RmlC-like_jellyroll"/>
</dbReference>
<dbReference type="SUPFAM" id="SSF51206">
    <property type="entry name" value="cAMP-binding domain-like"/>
    <property type="match status" value="1"/>
</dbReference>
<dbReference type="SUPFAM" id="SSF46785">
    <property type="entry name" value="Winged helix' DNA-binding domain"/>
    <property type="match status" value="1"/>
</dbReference>
<dbReference type="KEGG" id="spii:G7077_09785"/>
<dbReference type="CDD" id="cd00092">
    <property type="entry name" value="HTH_CRP"/>
    <property type="match status" value="1"/>
</dbReference>
<dbReference type="PROSITE" id="PS51063">
    <property type="entry name" value="HTH_CRP_2"/>
    <property type="match status" value="1"/>
</dbReference>
<reference evidence="5 6" key="1">
    <citation type="submission" date="2020-03" db="EMBL/GenBank/DDBJ databases">
        <title>Sphingomonas sp. nov., isolated from fish.</title>
        <authorList>
            <person name="Hyun D.-W."/>
            <person name="Bae J.-W."/>
        </authorList>
    </citation>
    <scope>NUCLEOTIDE SEQUENCE [LARGE SCALE GENOMIC DNA]</scope>
    <source>
        <strain evidence="5 6">HDW15B</strain>
    </source>
</reference>
<dbReference type="Pfam" id="PF13545">
    <property type="entry name" value="HTH_Crp_2"/>
    <property type="match status" value="1"/>
</dbReference>
<keyword evidence="1" id="KW-0805">Transcription regulation</keyword>
<keyword evidence="2" id="KW-0238">DNA-binding</keyword>
<accession>A0A6G7YQX9</accession>
<keyword evidence="6" id="KW-1185">Reference proteome</keyword>
<evidence type="ECO:0000259" key="4">
    <source>
        <dbReference type="PROSITE" id="PS51063"/>
    </source>
</evidence>
<dbReference type="GO" id="GO:0003677">
    <property type="term" value="F:DNA binding"/>
    <property type="evidence" value="ECO:0007669"/>
    <property type="project" value="UniProtKB-KW"/>
</dbReference>
<dbReference type="InterPro" id="IPR036390">
    <property type="entry name" value="WH_DNA-bd_sf"/>
</dbReference>
<dbReference type="InterPro" id="IPR012318">
    <property type="entry name" value="HTH_CRP"/>
</dbReference>
<dbReference type="InterPro" id="IPR036388">
    <property type="entry name" value="WH-like_DNA-bd_sf"/>
</dbReference>
<gene>
    <name evidence="5" type="ORF">G7077_09785</name>
</gene>
<sequence length="319" mass="35786">MGAKAGRQSADQAAPFAIGDDVCDYCHARFLAASPPHVAEFAPVTNLTRRRELSRHALPPNRCRHCFATPVHGSSRRETSVIECHLLKLRARTDINAAEEQAIRDLVSDVREHPADTVIVKAGDELSASTLLIDGILARSHNLAEGGRQITELHVAGDFADLHGFTLKRLDHDLVTMSKCRTAVVPHDRLIRLTEEFPHVARCYWFGTNLDAAIHRVWEVSLGRRRASPRMAHLFCEMHVRLGIVGLTDGLSFNLPLTQDELADCLGLTAVHVNRTLKDLRERELIDFRSGRVIIHDLDGLRELAEFDPAYLYLEKRPR</sequence>
<dbReference type="AlphaFoldDB" id="A0A6G7YQX9"/>
<evidence type="ECO:0000256" key="3">
    <source>
        <dbReference type="ARBA" id="ARBA00023163"/>
    </source>
</evidence>